<proteinExistence type="predicted"/>
<sequence length="55" mass="6474">MKNCNCSKSLCKLQSFIIISILNKSVKTKQKEEEMSTEYNKHTSEHLIYNPTWHS</sequence>
<protein>
    <submittedName>
        <fullName evidence="1">Uncharacterized protein</fullName>
    </submittedName>
</protein>
<accession>A0A2P2JEL4</accession>
<reference evidence="1" key="1">
    <citation type="submission" date="2018-02" db="EMBL/GenBank/DDBJ databases">
        <title>Rhizophora mucronata_Transcriptome.</title>
        <authorList>
            <person name="Meera S.P."/>
            <person name="Sreeshan A."/>
            <person name="Augustine A."/>
        </authorList>
    </citation>
    <scope>NUCLEOTIDE SEQUENCE</scope>
    <source>
        <tissue evidence="1">Leaf</tissue>
    </source>
</reference>
<evidence type="ECO:0000313" key="1">
    <source>
        <dbReference type="EMBL" id="MBW91912.1"/>
    </source>
</evidence>
<dbReference type="EMBL" id="GGEC01011429">
    <property type="protein sequence ID" value="MBW91912.1"/>
    <property type="molecule type" value="Transcribed_RNA"/>
</dbReference>
<dbReference type="AlphaFoldDB" id="A0A2P2JEL4"/>
<organism evidence="1">
    <name type="scientific">Rhizophora mucronata</name>
    <name type="common">Asiatic mangrove</name>
    <dbReference type="NCBI Taxonomy" id="61149"/>
    <lineage>
        <taxon>Eukaryota</taxon>
        <taxon>Viridiplantae</taxon>
        <taxon>Streptophyta</taxon>
        <taxon>Embryophyta</taxon>
        <taxon>Tracheophyta</taxon>
        <taxon>Spermatophyta</taxon>
        <taxon>Magnoliopsida</taxon>
        <taxon>eudicotyledons</taxon>
        <taxon>Gunneridae</taxon>
        <taxon>Pentapetalae</taxon>
        <taxon>rosids</taxon>
        <taxon>fabids</taxon>
        <taxon>Malpighiales</taxon>
        <taxon>Rhizophoraceae</taxon>
        <taxon>Rhizophora</taxon>
    </lineage>
</organism>
<name>A0A2P2JEL4_RHIMU</name>